<comment type="caution">
    <text evidence="5">The sequence shown here is derived from an EMBL/GenBank/DDBJ whole genome shotgun (WGS) entry which is preliminary data.</text>
</comment>
<reference evidence="5 6" key="1">
    <citation type="journal article" date="2023" name="Plants (Basel)">
        <title>Bridging the Gap: Combining Genomics and Transcriptomics Approaches to Understand Stylosanthes scabra, an Orphan Legume from the Brazilian Caatinga.</title>
        <authorList>
            <person name="Ferreira-Neto J.R.C."/>
            <person name="da Silva M.D."/>
            <person name="Binneck E."/>
            <person name="de Melo N.F."/>
            <person name="da Silva R.H."/>
            <person name="de Melo A.L.T.M."/>
            <person name="Pandolfi V."/>
            <person name="Bustamante F.O."/>
            <person name="Brasileiro-Vidal A.C."/>
            <person name="Benko-Iseppon A.M."/>
        </authorList>
    </citation>
    <scope>NUCLEOTIDE SEQUENCE [LARGE SCALE GENOMIC DNA]</scope>
    <source>
        <tissue evidence="5">Leaves</tissue>
    </source>
</reference>
<dbReference type="PANTHER" id="PTHR47186">
    <property type="entry name" value="LEUCINE-RICH REPEAT-CONTAINING PROTEIN 57"/>
    <property type="match status" value="1"/>
</dbReference>
<dbReference type="PANTHER" id="PTHR47186:SF3">
    <property type="entry name" value="OS09G0267800 PROTEIN"/>
    <property type="match status" value="1"/>
</dbReference>
<feature type="domain" description="Disease resistance protein winged helix" evidence="3">
    <location>
        <begin position="24"/>
        <end position="89"/>
    </location>
</feature>
<protein>
    <submittedName>
        <fullName evidence="5">Uncharacterized protein</fullName>
    </submittedName>
</protein>
<evidence type="ECO:0000313" key="6">
    <source>
        <dbReference type="Proteomes" id="UP001341840"/>
    </source>
</evidence>
<dbReference type="InterPro" id="IPR036388">
    <property type="entry name" value="WH-like_DNA-bd_sf"/>
</dbReference>
<accession>A0ABU6UPG9</accession>
<dbReference type="Pfam" id="PF23559">
    <property type="entry name" value="WHD_DRP"/>
    <property type="match status" value="1"/>
</dbReference>
<dbReference type="Pfam" id="PF25019">
    <property type="entry name" value="LRR_R13L1-DRL21"/>
    <property type="match status" value="1"/>
</dbReference>
<name>A0ABU6UPG9_9FABA</name>
<dbReference type="Pfam" id="PF13855">
    <property type="entry name" value="LRR_8"/>
    <property type="match status" value="1"/>
</dbReference>
<dbReference type="Proteomes" id="UP001341840">
    <property type="component" value="Unassembled WGS sequence"/>
</dbReference>
<dbReference type="Gene3D" id="3.80.10.10">
    <property type="entry name" value="Ribonuclease Inhibitor"/>
    <property type="match status" value="2"/>
</dbReference>
<keyword evidence="6" id="KW-1185">Reference proteome</keyword>
<keyword evidence="2" id="KW-0611">Plant defense</keyword>
<organism evidence="5 6">
    <name type="scientific">Stylosanthes scabra</name>
    <dbReference type="NCBI Taxonomy" id="79078"/>
    <lineage>
        <taxon>Eukaryota</taxon>
        <taxon>Viridiplantae</taxon>
        <taxon>Streptophyta</taxon>
        <taxon>Embryophyta</taxon>
        <taxon>Tracheophyta</taxon>
        <taxon>Spermatophyta</taxon>
        <taxon>Magnoliopsida</taxon>
        <taxon>eudicotyledons</taxon>
        <taxon>Gunneridae</taxon>
        <taxon>Pentapetalae</taxon>
        <taxon>rosids</taxon>
        <taxon>fabids</taxon>
        <taxon>Fabales</taxon>
        <taxon>Fabaceae</taxon>
        <taxon>Papilionoideae</taxon>
        <taxon>50 kb inversion clade</taxon>
        <taxon>dalbergioids sensu lato</taxon>
        <taxon>Dalbergieae</taxon>
        <taxon>Pterocarpus clade</taxon>
        <taxon>Stylosanthes</taxon>
    </lineage>
</organism>
<gene>
    <name evidence="5" type="ORF">PIB30_071573</name>
</gene>
<dbReference type="InterPro" id="IPR058922">
    <property type="entry name" value="WHD_DRP"/>
</dbReference>
<evidence type="ECO:0000256" key="2">
    <source>
        <dbReference type="ARBA" id="ARBA00022821"/>
    </source>
</evidence>
<evidence type="ECO:0000259" key="4">
    <source>
        <dbReference type="Pfam" id="PF25019"/>
    </source>
</evidence>
<dbReference type="InterPro" id="IPR032675">
    <property type="entry name" value="LRR_dom_sf"/>
</dbReference>
<evidence type="ECO:0000256" key="1">
    <source>
        <dbReference type="ARBA" id="ARBA00022737"/>
    </source>
</evidence>
<dbReference type="EMBL" id="JASCZI010121658">
    <property type="protein sequence ID" value="MED6162552.1"/>
    <property type="molecule type" value="Genomic_DNA"/>
</dbReference>
<keyword evidence="1" id="KW-0677">Repeat</keyword>
<evidence type="ECO:0000259" key="3">
    <source>
        <dbReference type="Pfam" id="PF23559"/>
    </source>
</evidence>
<feature type="domain" description="R13L1/DRL21-like LRR repeat region" evidence="4">
    <location>
        <begin position="268"/>
        <end position="393"/>
    </location>
</feature>
<proteinExistence type="predicted"/>
<dbReference type="InterPro" id="IPR001611">
    <property type="entry name" value="Leu-rich_rpt"/>
</dbReference>
<sequence>MPALRLSYLNLSVPLRQCFAFCAIFPKDAVIKKQLLMELWMANGFISSEEVCDQVWNELYWRSFFQDIKRDVYGNIKYFKMHDLIHDLAQSVTSEVSCVTHRNGITTVPRGTRHLSIELCRKEEAIGLHQVRSLKSYLGPSYYDSFGRYLPLDVLKCYSLRVLQHMSLNHLPASIADLKYLRYLNISRGNFKTLPESICKLRNLQVLNLESCYFLETLPACLKQLKALQHLYLTGCNELLSIPPSIGELTSLTTLSIFVLGKGTGSHLREMGTLKLKGVLYIKRLERVTSVADAEKANMGDKQLHHLLLSWGRVEESRLQAKDVERVLEVLQPSMHELQSLHLGGYPGVQFPQWMGSPSLIHLREVLIVDCKNSSSLPALRKLPSLQRLEISNINHLMYLDKDTYDNKGAFIALECLVLNELPNLIRLSREEGEIMFPVLSELHFYECPKLSLPFLPSLKELTVKGKRHQGFLNSIYKLNGLESLAFNGSDDETPCFQDEM</sequence>
<dbReference type="Gene3D" id="1.10.10.10">
    <property type="entry name" value="Winged helix-like DNA-binding domain superfamily/Winged helix DNA-binding domain"/>
    <property type="match status" value="1"/>
</dbReference>
<evidence type="ECO:0000313" key="5">
    <source>
        <dbReference type="EMBL" id="MED6162552.1"/>
    </source>
</evidence>
<dbReference type="InterPro" id="IPR056789">
    <property type="entry name" value="LRR_R13L1-DRL21"/>
</dbReference>
<dbReference type="SUPFAM" id="SSF52058">
    <property type="entry name" value="L domain-like"/>
    <property type="match status" value="1"/>
</dbReference>